<keyword evidence="3" id="KW-1185">Reference proteome</keyword>
<evidence type="ECO:0000313" key="2">
    <source>
        <dbReference type="EMBL" id="TRY13752.1"/>
    </source>
</evidence>
<keyword evidence="1" id="KW-1133">Transmembrane helix</keyword>
<accession>A0A553JMR6</accession>
<feature type="transmembrane region" description="Helical" evidence="1">
    <location>
        <begin position="159"/>
        <end position="184"/>
    </location>
</feature>
<proteinExistence type="predicted"/>
<protein>
    <submittedName>
        <fullName evidence="2">Uncharacterized protein</fullName>
    </submittedName>
</protein>
<dbReference type="AlphaFoldDB" id="A0A553JMR6"/>
<name>A0A553JMR6_SHEHA</name>
<sequence>MDDSSRGIHVDQYIHGLLDAIQRNTLYIISILLLMVATAITKVPLVIASVKIPSDLIFYVAFIAVFLGYWNLARLSLKIDQAFDKLKATGKQLPEETLYLHPWLLSPFQNLHTRSPRFLECIPIALVPSSAAVIAKYLIRIFNESSALEMWASAMPYFAMVSIIWFLCGLIALFSMMFIMNFSYVIGSIGGDRWRFLELTIAIFLMFSLVDELWL</sequence>
<feature type="transmembrane region" description="Helical" evidence="1">
    <location>
        <begin position="56"/>
        <end position="77"/>
    </location>
</feature>
<dbReference type="EMBL" id="VKGK01000016">
    <property type="protein sequence ID" value="TRY13752.1"/>
    <property type="molecule type" value="Genomic_DNA"/>
</dbReference>
<feature type="transmembrane region" description="Helical" evidence="1">
    <location>
        <begin position="26"/>
        <end position="50"/>
    </location>
</feature>
<comment type="caution">
    <text evidence="2">The sequence shown here is derived from an EMBL/GenBank/DDBJ whole genome shotgun (WGS) entry which is preliminary data.</text>
</comment>
<keyword evidence="1" id="KW-0812">Transmembrane</keyword>
<dbReference type="RefSeq" id="WP_144040764.1">
    <property type="nucleotide sequence ID" value="NZ_BMPL01000016.1"/>
</dbReference>
<evidence type="ECO:0000313" key="3">
    <source>
        <dbReference type="Proteomes" id="UP000318126"/>
    </source>
</evidence>
<evidence type="ECO:0000256" key="1">
    <source>
        <dbReference type="SAM" id="Phobius"/>
    </source>
</evidence>
<dbReference type="Proteomes" id="UP000318126">
    <property type="component" value="Unassembled WGS sequence"/>
</dbReference>
<reference evidence="3" key="1">
    <citation type="submission" date="2019-07" db="EMBL/GenBank/DDBJ databases">
        <title>Shewanella sp. YLB-08 draft genomic sequence.</title>
        <authorList>
            <person name="Yu L."/>
        </authorList>
    </citation>
    <scope>NUCLEOTIDE SEQUENCE [LARGE SCALE GENOMIC DNA]</scope>
    <source>
        <strain evidence="3">JCM 20706</strain>
    </source>
</reference>
<keyword evidence="1" id="KW-0472">Membrane</keyword>
<feature type="transmembrane region" description="Helical" evidence="1">
    <location>
        <begin position="118"/>
        <end position="139"/>
    </location>
</feature>
<gene>
    <name evidence="2" type="ORF">FN961_13815</name>
</gene>
<organism evidence="2 3">
    <name type="scientific">Shewanella hanedai</name>
    <name type="common">Alteromonas hanedai</name>
    <dbReference type="NCBI Taxonomy" id="25"/>
    <lineage>
        <taxon>Bacteria</taxon>
        <taxon>Pseudomonadati</taxon>
        <taxon>Pseudomonadota</taxon>
        <taxon>Gammaproteobacteria</taxon>
        <taxon>Alteromonadales</taxon>
        <taxon>Shewanellaceae</taxon>
        <taxon>Shewanella</taxon>
    </lineage>
</organism>